<name>A0A455SJW9_9CHLR</name>
<organism evidence="2">
    <name type="scientific">Thermosporothrix sp. COM3</name>
    <dbReference type="NCBI Taxonomy" id="2490863"/>
    <lineage>
        <taxon>Bacteria</taxon>
        <taxon>Bacillati</taxon>
        <taxon>Chloroflexota</taxon>
        <taxon>Ktedonobacteria</taxon>
        <taxon>Ktedonobacterales</taxon>
        <taxon>Thermosporotrichaceae</taxon>
        <taxon>Thermosporothrix</taxon>
    </lineage>
</organism>
<accession>A0A455SJW9</accession>
<dbReference type="Gene3D" id="1.25.40.10">
    <property type="entry name" value="Tetratricopeptide repeat domain"/>
    <property type="match status" value="1"/>
</dbReference>
<gene>
    <name evidence="2" type="ORF">KTC_01050</name>
</gene>
<dbReference type="EMBL" id="AP019376">
    <property type="protein sequence ID" value="BBH85354.1"/>
    <property type="molecule type" value="Genomic_DNA"/>
</dbReference>
<feature type="domain" description="MalT-like TPR region" evidence="1">
    <location>
        <begin position="16"/>
        <end position="233"/>
    </location>
</feature>
<reference evidence="2" key="1">
    <citation type="submission" date="2018-12" db="EMBL/GenBank/DDBJ databases">
        <title>Novel natural products biosynthetic potential of the class Ktedonobacteria.</title>
        <authorList>
            <person name="Zheng Y."/>
            <person name="Saitou A."/>
            <person name="Wang C.M."/>
            <person name="Toyoda A."/>
            <person name="Minakuchi Y."/>
            <person name="Sekiguchi Y."/>
            <person name="Ueda K."/>
            <person name="Takano H."/>
            <person name="Sakai Y."/>
            <person name="Yokota A."/>
            <person name="Yabe S."/>
        </authorList>
    </citation>
    <scope>NUCLEOTIDE SEQUENCE</scope>
    <source>
        <strain evidence="2">COM3</strain>
    </source>
</reference>
<dbReference type="Pfam" id="PF17874">
    <property type="entry name" value="TPR_MalT"/>
    <property type="match status" value="1"/>
</dbReference>
<proteinExistence type="predicted"/>
<dbReference type="SUPFAM" id="SSF48452">
    <property type="entry name" value="TPR-like"/>
    <property type="match status" value="1"/>
</dbReference>
<dbReference type="InterPro" id="IPR011990">
    <property type="entry name" value="TPR-like_helical_dom_sf"/>
</dbReference>
<dbReference type="AlphaFoldDB" id="A0A455SJW9"/>
<evidence type="ECO:0000259" key="1">
    <source>
        <dbReference type="Pfam" id="PF17874"/>
    </source>
</evidence>
<protein>
    <recommendedName>
        <fullName evidence="1">MalT-like TPR region domain-containing protein</fullName>
    </recommendedName>
</protein>
<evidence type="ECO:0000313" key="2">
    <source>
        <dbReference type="EMBL" id="BBH85354.1"/>
    </source>
</evidence>
<sequence>MSRQQFLATGEMDPFFTSWAYQDLAQIAYEQNELAKAQHSLSQALALRAKPEEGVHVFSSGALIHARLLHACGETQKAQEMLMRWERSTHFSWPLSTIQVLLARLHLALGNLPAVEQWAQYAFSPQTSTQERSLPLLYQQEEALLLARLHIAQKRGEIALQVLTPWKEKAQAQGRGRSVLEIQILEALAHAAYQEQSQAQTPLLQAVKLAQPENYQRLFLDEGPMMESLLKTILPELRNPSLLSFVRTLLRAFARERDVLSPKEETPSRVSMALRLHIRNSS</sequence>
<dbReference type="InterPro" id="IPR041617">
    <property type="entry name" value="TPR_MalT"/>
</dbReference>